<dbReference type="PANTHER" id="PTHR12526">
    <property type="entry name" value="GLYCOSYLTRANSFERASE"/>
    <property type="match status" value="1"/>
</dbReference>
<proteinExistence type="predicted"/>
<feature type="domain" description="Glycosyl transferase family 1" evidence="1">
    <location>
        <begin position="227"/>
        <end position="432"/>
    </location>
</feature>
<name>A0A1F5Z0D9_9BACT</name>
<dbReference type="InterPro" id="IPR001296">
    <property type="entry name" value="Glyco_trans_1"/>
</dbReference>
<organism evidence="2 3">
    <name type="scientific">Candidatus Gottesmanbacteria bacterium RIFCSPHIGHO2_01_FULL_42_12</name>
    <dbReference type="NCBI Taxonomy" id="1798377"/>
    <lineage>
        <taxon>Bacteria</taxon>
        <taxon>Candidatus Gottesmaniibacteriota</taxon>
    </lineage>
</organism>
<sequence>MRWLGKRVLIVHFRVGRTDGVSLQIACWKEILNRQGATVKLVSGPENDGADFVIPHLENQQDEEIFNLDEEAFGSFKSIKSEAEFILRFEKVQNQIEFEFSKVLEKFKPDQLIISNIFSVGENLPAAGAIFNAIYKFQIPALLVCHDFFWENARYTIPSCQFVNQYVQKLLPPKHHLLTYACINSIAREKLRVRRGINSVLLPDTLDFRQKIGDAGAKCAKLLREFGVARDDLVVLQATRVVRRKNIELAVDLVRELSTPARLKELETRGLYNGKGFEADRNKVVLVLAGYAEKRDEAYLKKLLGYADRSNVKYVHLNGRAEAYASGGRSGPTLLDLHCYADLVTYPSEVEGFGNQVLEAVLSKTPVATFLYPVFKKDILPLGFDVISFGDEVTEDKTTGFKTVPKETLEAAADRCLEVLTDDEKYHAMVSKNFQIAKKHFSYDHPLEIFRKVLFRKRDRIMSKAKIPTENVLGRTIFKFNYYYV</sequence>
<dbReference type="STRING" id="1798377.A2872_03135"/>
<comment type="caution">
    <text evidence="2">The sequence shown here is derived from an EMBL/GenBank/DDBJ whole genome shotgun (WGS) entry which is preliminary data.</text>
</comment>
<evidence type="ECO:0000259" key="1">
    <source>
        <dbReference type="Pfam" id="PF00534"/>
    </source>
</evidence>
<evidence type="ECO:0000313" key="3">
    <source>
        <dbReference type="Proteomes" id="UP000178681"/>
    </source>
</evidence>
<dbReference type="EMBL" id="MFJG01000027">
    <property type="protein sequence ID" value="OGG05835.1"/>
    <property type="molecule type" value="Genomic_DNA"/>
</dbReference>
<dbReference type="CDD" id="cd03801">
    <property type="entry name" value="GT4_PimA-like"/>
    <property type="match status" value="1"/>
</dbReference>
<accession>A0A1F5Z0D9</accession>
<protein>
    <recommendedName>
        <fullName evidence="1">Glycosyl transferase family 1 domain-containing protein</fullName>
    </recommendedName>
</protein>
<dbReference type="Gene3D" id="3.40.50.2000">
    <property type="entry name" value="Glycogen Phosphorylase B"/>
    <property type="match status" value="1"/>
</dbReference>
<dbReference type="AlphaFoldDB" id="A0A1F5Z0D9"/>
<evidence type="ECO:0000313" key="2">
    <source>
        <dbReference type="EMBL" id="OGG05835.1"/>
    </source>
</evidence>
<dbReference type="Proteomes" id="UP000178681">
    <property type="component" value="Unassembled WGS sequence"/>
</dbReference>
<dbReference type="GO" id="GO:0016757">
    <property type="term" value="F:glycosyltransferase activity"/>
    <property type="evidence" value="ECO:0007669"/>
    <property type="project" value="InterPro"/>
</dbReference>
<reference evidence="2 3" key="1">
    <citation type="journal article" date="2016" name="Nat. Commun.">
        <title>Thousands of microbial genomes shed light on interconnected biogeochemical processes in an aquifer system.</title>
        <authorList>
            <person name="Anantharaman K."/>
            <person name="Brown C.T."/>
            <person name="Hug L.A."/>
            <person name="Sharon I."/>
            <person name="Castelle C.J."/>
            <person name="Probst A.J."/>
            <person name="Thomas B.C."/>
            <person name="Singh A."/>
            <person name="Wilkins M.J."/>
            <person name="Karaoz U."/>
            <person name="Brodie E.L."/>
            <person name="Williams K.H."/>
            <person name="Hubbard S.S."/>
            <person name="Banfield J.F."/>
        </authorList>
    </citation>
    <scope>NUCLEOTIDE SEQUENCE [LARGE SCALE GENOMIC DNA]</scope>
</reference>
<dbReference type="PANTHER" id="PTHR12526:SF628">
    <property type="entry name" value="MANNOSYLGLUCOSYLGLYCERATE SYNTHASE"/>
    <property type="match status" value="1"/>
</dbReference>
<gene>
    <name evidence="2" type="ORF">A2872_03135</name>
</gene>
<dbReference type="Pfam" id="PF00534">
    <property type="entry name" value="Glycos_transf_1"/>
    <property type="match status" value="1"/>
</dbReference>
<dbReference type="SUPFAM" id="SSF53756">
    <property type="entry name" value="UDP-Glycosyltransferase/glycogen phosphorylase"/>
    <property type="match status" value="1"/>
</dbReference>